<sequence>MEEFHRIPIILVDENIHENEIDFILNGKIKEKHNKQIISNSSDNISQGLSHIQIIKDMKKRGVEEFYNQSYKSALYWFSKALDALNIDNVTKNITNSIDGNKNIFLKMSLYSNIIACNLELENYETVINDCRYLLNTLSNIIDNDNILILINKTKYRLSLSLWKLEQNKNINIIDKNKIEEAFQLIKGVYNYFTQTLKVTPSTEVDKLYSTLLSYITLNYKQLLSLENIENIEKESKNIKQDCIDEIKNLKDDMRNSHIIKYIDTLNNNGKIIVPTIFLNKIELRSIIDFLKIWNYIENNIEYLDYFILYIINLDILLHLFKKSQIDIKIMDKILNRIFCFLDIINICIKSDNLYPENIYELIINHLLGILKGLIFSMDAELVIYMVPCYGISKVLDCILIRNLNINTSIKELLGLIKEKNIEI</sequence>
<dbReference type="RefSeq" id="XP_067068551.1">
    <property type="nucleotide sequence ID" value="XM_067212954.1"/>
</dbReference>
<dbReference type="Proteomes" id="UP000186804">
    <property type="component" value="Unassembled WGS sequence"/>
</dbReference>
<accession>A0A1J4MR26</accession>
<evidence type="ECO:0000313" key="2">
    <source>
        <dbReference type="Proteomes" id="UP000186804"/>
    </source>
</evidence>
<proteinExistence type="predicted"/>
<protein>
    <submittedName>
        <fullName evidence="1">Uncharacterized protein</fullName>
    </submittedName>
</protein>
<name>A0A1J4MR26_9CRYT</name>
<dbReference type="VEuPathDB" id="CryptoDB:cand_027260"/>
<gene>
    <name evidence="1" type="ORF">cand_027260</name>
</gene>
<evidence type="ECO:0000313" key="1">
    <source>
        <dbReference type="EMBL" id="OII76705.1"/>
    </source>
</evidence>
<keyword evidence="2" id="KW-1185">Reference proteome</keyword>
<organism evidence="1 2">
    <name type="scientific">Cryptosporidium andersoni</name>
    <dbReference type="NCBI Taxonomy" id="117008"/>
    <lineage>
        <taxon>Eukaryota</taxon>
        <taxon>Sar</taxon>
        <taxon>Alveolata</taxon>
        <taxon>Apicomplexa</taxon>
        <taxon>Conoidasida</taxon>
        <taxon>Coccidia</taxon>
        <taxon>Eucoccidiorida</taxon>
        <taxon>Eimeriorina</taxon>
        <taxon>Cryptosporidiidae</taxon>
        <taxon>Cryptosporidium</taxon>
    </lineage>
</organism>
<comment type="caution">
    <text evidence="1">The sequence shown here is derived from an EMBL/GenBank/DDBJ whole genome shotgun (WGS) entry which is preliminary data.</text>
</comment>
<dbReference type="OrthoDB" id="433738at2759"/>
<dbReference type="SUPFAM" id="SSF48452">
    <property type="entry name" value="TPR-like"/>
    <property type="match status" value="1"/>
</dbReference>
<dbReference type="Gene3D" id="1.25.40.10">
    <property type="entry name" value="Tetratricopeptide repeat domain"/>
    <property type="match status" value="1"/>
</dbReference>
<dbReference type="GeneID" id="92366910"/>
<dbReference type="AlphaFoldDB" id="A0A1J4MR26"/>
<dbReference type="InterPro" id="IPR011990">
    <property type="entry name" value="TPR-like_helical_dom_sf"/>
</dbReference>
<dbReference type="EMBL" id="LRBS01000052">
    <property type="protein sequence ID" value="OII76705.1"/>
    <property type="molecule type" value="Genomic_DNA"/>
</dbReference>
<reference evidence="1 2" key="1">
    <citation type="submission" date="2016-10" db="EMBL/GenBank/DDBJ databases">
        <title>Reductive evolution of mitochondrial metabolism and differential evolution of invasion-related proteins in Cryptosporidium.</title>
        <authorList>
            <person name="Liu S."/>
            <person name="Roellig D.M."/>
            <person name="Guo Y."/>
            <person name="Li N."/>
            <person name="Frace M.A."/>
            <person name="Tang K."/>
            <person name="Zhang L."/>
            <person name="Feng Y."/>
            <person name="Xiao L."/>
        </authorList>
    </citation>
    <scope>NUCLEOTIDE SEQUENCE [LARGE SCALE GENOMIC DNA]</scope>
    <source>
        <strain evidence="1">30847</strain>
    </source>
</reference>